<evidence type="ECO:0000259" key="8">
    <source>
        <dbReference type="PROSITE" id="PS51212"/>
    </source>
</evidence>
<evidence type="ECO:0000256" key="1">
    <source>
        <dbReference type="ARBA" id="ARBA00004167"/>
    </source>
</evidence>
<dbReference type="PROSITE" id="PS51212">
    <property type="entry name" value="WSC"/>
    <property type="match status" value="1"/>
</dbReference>
<dbReference type="EMBL" id="JABCKV010000093">
    <property type="protein sequence ID" value="KAG5643834.1"/>
    <property type="molecule type" value="Genomic_DNA"/>
</dbReference>
<keyword evidence="4" id="KW-1133">Transmembrane helix</keyword>
<dbReference type="Pfam" id="PF01822">
    <property type="entry name" value="WSC"/>
    <property type="match status" value="1"/>
</dbReference>
<comment type="subcellular location">
    <subcellularLocation>
        <location evidence="1">Membrane</location>
        <topology evidence="1">Single-pass membrane protein</topology>
    </subcellularLocation>
</comment>
<dbReference type="InterPro" id="IPR051836">
    <property type="entry name" value="Kremen_rcpt"/>
</dbReference>
<evidence type="ECO:0000256" key="6">
    <source>
        <dbReference type="ARBA" id="ARBA00023180"/>
    </source>
</evidence>
<feature type="domain" description="WSC" evidence="8">
    <location>
        <begin position="50"/>
        <end position="153"/>
    </location>
</feature>
<gene>
    <name evidence="9" type="ORF">DXG03_009565</name>
</gene>
<dbReference type="PANTHER" id="PTHR24269">
    <property type="entry name" value="KREMEN PROTEIN"/>
    <property type="match status" value="1"/>
</dbReference>
<name>A0A9P7G6J7_9AGAR</name>
<organism evidence="9 10">
    <name type="scientific">Asterophora parasitica</name>
    <dbReference type="NCBI Taxonomy" id="117018"/>
    <lineage>
        <taxon>Eukaryota</taxon>
        <taxon>Fungi</taxon>
        <taxon>Dikarya</taxon>
        <taxon>Basidiomycota</taxon>
        <taxon>Agaricomycotina</taxon>
        <taxon>Agaricomycetes</taxon>
        <taxon>Agaricomycetidae</taxon>
        <taxon>Agaricales</taxon>
        <taxon>Tricholomatineae</taxon>
        <taxon>Lyophyllaceae</taxon>
        <taxon>Asterophora</taxon>
    </lineage>
</organism>
<keyword evidence="5" id="KW-0472">Membrane</keyword>
<reference evidence="9" key="1">
    <citation type="submission" date="2020-07" db="EMBL/GenBank/DDBJ databases">
        <authorList>
            <person name="Nieuwenhuis M."/>
            <person name="Van De Peppel L.J.J."/>
        </authorList>
    </citation>
    <scope>NUCLEOTIDE SEQUENCE</scope>
    <source>
        <strain evidence="9">AP01</strain>
        <tissue evidence="9">Mycelium</tissue>
    </source>
</reference>
<reference evidence="9" key="2">
    <citation type="submission" date="2021-10" db="EMBL/GenBank/DDBJ databases">
        <title>Phylogenomics reveals ancestral predisposition of the termite-cultivated fungus Termitomyces towards a domesticated lifestyle.</title>
        <authorList>
            <person name="Auxier B."/>
            <person name="Grum-Grzhimaylo A."/>
            <person name="Cardenas M.E."/>
            <person name="Lodge J.D."/>
            <person name="Laessoe T."/>
            <person name="Pedersen O."/>
            <person name="Smith M.E."/>
            <person name="Kuyper T.W."/>
            <person name="Franco-Molano E.A."/>
            <person name="Baroni T.J."/>
            <person name="Aanen D.K."/>
        </authorList>
    </citation>
    <scope>NUCLEOTIDE SEQUENCE</scope>
    <source>
        <strain evidence="9">AP01</strain>
        <tissue evidence="9">Mycelium</tissue>
    </source>
</reference>
<evidence type="ECO:0000256" key="7">
    <source>
        <dbReference type="SAM" id="MobiDB-lite"/>
    </source>
</evidence>
<evidence type="ECO:0000256" key="5">
    <source>
        <dbReference type="ARBA" id="ARBA00023136"/>
    </source>
</evidence>
<feature type="compositionally biased region" description="Gly residues" evidence="7">
    <location>
        <begin position="262"/>
        <end position="276"/>
    </location>
</feature>
<accession>A0A9P7G6J7</accession>
<dbReference type="SMART" id="SM00321">
    <property type="entry name" value="WSC"/>
    <property type="match status" value="1"/>
</dbReference>
<keyword evidence="6" id="KW-0325">Glycoprotein</keyword>
<keyword evidence="3" id="KW-0732">Signal</keyword>
<protein>
    <recommendedName>
        <fullName evidence="8">WSC domain-containing protein</fullName>
    </recommendedName>
</protein>
<comment type="caution">
    <text evidence="9">The sequence shown here is derived from an EMBL/GenBank/DDBJ whole genome shotgun (WGS) entry which is preliminary data.</text>
</comment>
<evidence type="ECO:0000313" key="9">
    <source>
        <dbReference type="EMBL" id="KAG5643834.1"/>
    </source>
</evidence>
<evidence type="ECO:0000256" key="4">
    <source>
        <dbReference type="ARBA" id="ARBA00022989"/>
    </source>
</evidence>
<evidence type="ECO:0000256" key="3">
    <source>
        <dbReference type="ARBA" id="ARBA00022729"/>
    </source>
</evidence>
<evidence type="ECO:0000313" key="10">
    <source>
        <dbReference type="Proteomes" id="UP000775547"/>
    </source>
</evidence>
<dbReference type="Proteomes" id="UP000775547">
    <property type="component" value="Unassembled WGS sequence"/>
</dbReference>
<keyword evidence="2" id="KW-0812">Transmembrane</keyword>
<dbReference type="OrthoDB" id="3051775at2759"/>
<evidence type="ECO:0000256" key="2">
    <source>
        <dbReference type="ARBA" id="ARBA00022692"/>
    </source>
</evidence>
<feature type="region of interest" description="Disordered" evidence="7">
    <location>
        <begin position="260"/>
        <end position="284"/>
    </location>
</feature>
<dbReference type="InterPro" id="IPR002889">
    <property type="entry name" value="WSC_carb-bd"/>
</dbReference>
<dbReference type="AlphaFoldDB" id="A0A9P7G6J7"/>
<keyword evidence="10" id="KW-1185">Reference proteome</keyword>
<dbReference type="PANTHER" id="PTHR24269:SF16">
    <property type="entry name" value="PROTEIN SLG1"/>
    <property type="match status" value="1"/>
</dbReference>
<dbReference type="GO" id="GO:0005886">
    <property type="term" value="C:plasma membrane"/>
    <property type="evidence" value="ECO:0007669"/>
    <property type="project" value="TreeGrafter"/>
</dbReference>
<proteinExistence type="predicted"/>
<sequence length="299" mass="31023">MTILQPLSLAYLKLLQNTFIQHIPVFTAVRISTPSPATGPPRDATRRFSSLTRRVSLVDELPLPPHSDLVNGVRTLAASNYASGTAMTTAACISYCDSKGYIYAGTEYSVECYCDNDLHAGTAAAAADCNMPCSGDPSELCGAGGRINLYWSGKAPPAPPATVPEIGKWKSLGCYTYVPSSILRCSLTLLIRRDNIAGKGRTLTQGIAVQGDNTQAKCGGVPAPASECYMACAGNPQEFCGGPNRLNIYSYTGIDLPPIQGPPGGGGGGGGGGPPAGGAPVFPVNEGLPGTWTYGNCWV</sequence>